<dbReference type="GO" id="GO:0003677">
    <property type="term" value="F:DNA binding"/>
    <property type="evidence" value="ECO:0007669"/>
    <property type="project" value="InterPro"/>
</dbReference>
<dbReference type="RefSeq" id="WP_109430994.1">
    <property type="nucleotide sequence ID" value="NZ_MPDK01000016.1"/>
</dbReference>
<evidence type="ECO:0000256" key="1">
    <source>
        <dbReference type="ARBA" id="ARBA00004067"/>
    </source>
</evidence>
<dbReference type="GO" id="GO:0005829">
    <property type="term" value="C:cytosol"/>
    <property type="evidence" value="ECO:0007669"/>
    <property type="project" value="TreeGrafter"/>
</dbReference>
<dbReference type="FunFam" id="3.30.470.30:FF:000001">
    <property type="entry name" value="DNA ligase"/>
    <property type="match status" value="1"/>
</dbReference>
<feature type="binding site" evidence="15">
    <location>
        <position position="284"/>
    </location>
    <ligand>
        <name>NAD(+)</name>
        <dbReference type="ChEBI" id="CHEBI:57540"/>
    </ligand>
</feature>
<dbReference type="InterPro" id="IPR010994">
    <property type="entry name" value="RuvA_2-like"/>
</dbReference>
<dbReference type="FunFam" id="1.10.287.610:FF:000002">
    <property type="entry name" value="DNA ligase"/>
    <property type="match status" value="1"/>
</dbReference>
<evidence type="ECO:0000256" key="12">
    <source>
        <dbReference type="ARBA" id="ARBA00023211"/>
    </source>
</evidence>
<dbReference type="InterPro" id="IPR012340">
    <property type="entry name" value="NA-bd_OB-fold"/>
</dbReference>
<dbReference type="InterPro" id="IPR018239">
    <property type="entry name" value="DNA_ligase_AS"/>
</dbReference>
<dbReference type="InterPro" id="IPR003583">
    <property type="entry name" value="Hlx-hairpin-Hlx_DNA-bd_motif"/>
</dbReference>
<feature type="active site" description="N6-AMP-lysine intermediate" evidence="15">
    <location>
        <position position="114"/>
    </location>
</feature>
<dbReference type="Gene3D" id="2.40.50.140">
    <property type="entry name" value="Nucleic acid-binding proteins"/>
    <property type="match status" value="1"/>
</dbReference>
<organism evidence="17 18">
    <name type="scientific">Sulfoacidibacillus thermotolerans</name>
    <name type="common">Acidibacillus sulfuroxidans</name>
    <dbReference type="NCBI Taxonomy" id="1765684"/>
    <lineage>
        <taxon>Bacteria</taxon>
        <taxon>Bacillati</taxon>
        <taxon>Bacillota</taxon>
        <taxon>Bacilli</taxon>
        <taxon>Bacillales</taxon>
        <taxon>Alicyclobacillaceae</taxon>
        <taxon>Sulfoacidibacillus</taxon>
    </lineage>
</organism>
<dbReference type="Pfam" id="PF01653">
    <property type="entry name" value="DNA_ligase_aden"/>
    <property type="match status" value="1"/>
</dbReference>
<dbReference type="GO" id="GO:0046872">
    <property type="term" value="F:metal ion binding"/>
    <property type="evidence" value="ECO:0007669"/>
    <property type="project" value="UniProtKB-KW"/>
</dbReference>
<gene>
    <name evidence="15 17" type="primary">ligA</name>
    <name evidence="17" type="ORF">BM613_09735</name>
</gene>
<keyword evidence="9 15" id="KW-0460">Magnesium</keyword>
<dbReference type="FunFam" id="2.40.50.140:FF:000012">
    <property type="entry name" value="DNA ligase"/>
    <property type="match status" value="1"/>
</dbReference>
<dbReference type="NCBIfam" id="NF005932">
    <property type="entry name" value="PRK07956.1"/>
    <property type="match status" value="1"/>
</dbReference>
<feature type="binding site" evidence="15">
    <location>
        <position position="135"/>
    </location>
    <ligand>
        <name>NAD(+)</name>
        <dbReference type="ChEBI" id="CHEBI:57540"/>
    </ligand>
</feature>
<dbReference type="HAMAP" id="MF_01588">
    <property type="entry name" value="DNA_ligase_A"/>
    <property type="match status" value="1"/>
</dbReference>
<keyword evidence="8 15" id="KW-0862">Zinc</keyword>
<dbReference type="Pfam" id="PF00533">
    <property type="entry name" value="BRCT"/>
    <property type="match status" value="1"/>
</dbReference>
<feature type="binding site" evidence="15">
    <location>
        <begin position="82"/>
        <end position="83"/>
    </location>
    <ligand>
        <name>NAD(+)</name>
        <dbReference type="ChEBI" id="CHEBI:57540"/>
    </ligand>
</feature>
<evidence type="ECO:0000256" key="5">
    <source>
        <dbReference type="ARBA" id="ARBA00022705"/>
    </source>
</evidence>
<name>A0A2U3D7K4_SULT2</name>
<dbReference type="InterPro" id="IPR001357">
    <property type="entry name" value="BRCT_dom"/>
</dbReference>
<dbReference type="SUPFAM" id="SSF52113">
    <property type="entry name" value="BRCT domain"/>
    <property type="match status" value="1"/>
</dbReference>
<evidence type="ECO:0000256" key="8">
    <source>
        <dbReference type="ARBA" id="ARBA00022833"/>
    </source>
</evidence>
<feature type="binding site" evidence="15">
    <location>
        <position position="405"/>
    </location>
    <ligand>
        <name>Zn(2+)</name>
        <dbReference type="ChEBI" id="CHEBI:29105"/>
    </ligand>
</feature>
<proteinExistence type="inferred from homology"/>
<dbReference type="Gene3D" id="3.30.470.30">
    <property type="entry name" value="DNA ligase/mRNA capping enzyme"/>
    <property type="match status" value="1"/>
</dbReference>
<evidence type="ECO:0000256" key="6">
    <source>
        <dbReference type="ARBA" id="ARBA00022723"/>
    </source>
</evidence>
<dbReference type="PROSITE" id="PS50172">
    <property type="entry name" value="BRCT"/>
    <property type="match status" value="1"/>
</dbReference>
<dbReference type="FunFam" id="1.10.150.20:FF:000007">
    <property type="entry name" value="DNA ligase"/>
    <property type="match status" value="1"/>
</dbReference>
<dbReference type="PANTHER" id="PTHR23389:SF9">
    <property type="entry name" value="DNA LIGASE"/>
    <property type="match status" value="1"/>
</dbReference>
<dbReference type="Pfam" id="PF03120">
    <property type="entry name" value="OB_DNA_ligase"/>
    <property type="match status" value="1"/>
</dbReference>
<dbReference type="Pfam" id="PF12826">
    <property type="entry name" value="HHH_2"/>
    <property type="match status" value="1"/>
</dbReference>
<evidence type="ECO:0000256" key="15">
    <source>
        <dbReference type="HAMAP-Rule" id="MF_01588"/>
    </source>
</evidence>
<feature type="binding site" evidence="15">
    <location>
        <position position="112"/>
    </location>
    <ligand>
        <name>NAD(+)</name>
        <dbReference type="ChEBI" id="CHEBI:57540"/>
    </ligand>
</feature>
<feature type="binding site" evidence="15">
    <location>
        <position position="425"/>
    </location>
    <ligand>
        <name>Zn(2+)</name>
        <dbReference type="ChEBI" id="CHEBI:29105"/>
    </ligand>
</feature>
<dbReference type="GO" id="GO:0006281">
    <property type="term" value="P:DNA repair"/>
    <property type="evidence" value="ECO:0007669"/>
    <property type="project" value="UniProtKB-KW"/>
</dbReference>
<dbReference type="InterPro" id="IPR004149">
    <property type="entry name" value="Znf_DNAligase_C4"/>
</dbReference>
<dbReference type="SUPFAM" id="SSF47781">
    <property type="entry name" value="RuvA domain 2-like"/>
    <property type="match status" value="1"/>
</dbReference>
<dbReference type="NCBIfam" id="TIGR00575">
    <property type="entry name" value="dnlj"/>
    <property type="match status" value="1"/>
</dbReference>
<dbReference type="EMBL" id="MPDK01000016">
    <property type="protein sequence ID" value="PWI57255.1"/>
    <property type="molecule type" value="Genomic_DNA"/>
</dbReference>
<evidence type="ECO:0000256" key="4">
    <source>
        <dbReference type="ARBA" id="ARBA00022598"/>
    </source>
</evidence>
<dbReference type="CDD" id="cd17748">
    <property type="entry name" value="BRCT_DNA_ligase_like"/>
    <property type="match status" value="1"/>
</dbReference>
<dbReference type="Pfam" id="PF03119">
    <property type="entry name" value="DNA_ligase_ZBD"/>
    <property type="match status" value="1"/>
</dbReference>
<evidence type="ECO:0000256" key="11">
    <source>
        <dbReference type="ARBA" id="ARBA00023204"/>
    </source>
</evidence>
<dbReference type="CDD" id="cd00114">
    <property type="entry name" value="LIGANc"/>
    <property type="match status" value="1"/>
</dbReference>
<evidence type="ECO:0000313" key="18">
    <source>
        <dbReference type="Proteomes" id="UP000245380"/>
    </source>
</evidence>
<evidence type="ECO:0000256" key="9">
    <source>
        <dbReference type="ARBA" id="ARBA00022842"/>
    </source>
</evidence>
<dbReference type="PROSITE" id="PS01055">
    <property type="entry name" value="DNA_LIGASE_N1"/>
    <property type="match status" value="1"/>
</dbReference>
<dbReference type="FunFam" id="1.10.150.20:FF:000006">
    <property type="entry name" value="DNA ligase"/>
    <property type="match status" value="1"/>
</dbReference>
<dbReference type="InterPro" id="IPR041663">
    <property type="entry name" value="DisA/LigA_HHH"/>
</dbReference>
<protein>
    <recommendedName>
        <fullName evidence="3 15">DNA ligase</fullName>
        <ecNumber evidence="2 15">6.5.1.2</ecNumber>
    </recommendedName>
    <alternativeName>
        <fullName evidence="15">Polydeoxyribonucleotide synthase [NAD(+)]</fullName>
    </alternativeName>
</protein>
<feature type="binding site" evidence="15">
    <location>
        <position position="420"/>
    </location>
    <ligand>
        <name>Zn(2+)</name>
        <dbReference type="ChEBI" id="CHEBI:29105"/>
    </ligand>
</feature>
<evidence type="ECO:0000256" key="2">
    <source>
        <dbReference type="ARBA" id="ARBA00012722"/>
    </source>
</evidence>
<dbReference type="OrthoDB" id="9759736at2"/>
<evidence type="ECO:0000256" key="10">
    <source>
        <dbReference type="ARBA" id="ARBA00023027"/>
    </source>
</evidence>
<dbReference type="Gene3D" id="1.10.287.610">
    <property type="entry name" value="Helix hairpin bin"/>
    <property type="match status" value="1"/>
</dbReference>
<dbReference type="PANTHER" id="PTHR23389">
    <property type="entry name" value="CHROMOSOME TRANSMISSION FIDELITY FACTOR 18"/>
    <property type="match status" value="1"/>
</dbReference>
<dbReference type="PIRSF" id="PIRSF001604">
    <property type="entry name" value="LigA"/>
    <property type="match status" value="1"/>
</dbReference>
<feature type="binding site" evidence="15">
    <location>
        <begin position="33"/>
        <end position="37"/>
    </location>
    <ligand>
        <name>NAD(+)</name>
        <dbReference type="ChEBI" id="CHEBI:57540"/>
    </ligand>
</feature>
<dbReference type="InterPro" id="IPR013839">
    <property type="entry name" value="DNAligase_adenylation"/>
</dbReference>
<evidence type="ECO:0000313" key="17">
    <source>
        <dbReference type="EMBL" id="PWI57255.1"/>
    </source>
</evidence>
<dbReference type="AlphaFoldDB" id="A0A2U3D7K4"/>
<sequence length="680" mass="75341">MTDDVRSRVESLRHKLHEYDYHYHVLDAPLISDVEYDRLLHELVELEALYPELQTPDSPTQRVGGEVTEGFGKVTHAFPMLSLSNAFSEADLSEFDARVRQMIGEDVHYVCELKIDGLATSLIYEEGVFVRGATRGDGVTGEDITQNLRTIRALPLRLREAVSIVVRGESYLPRAEFVRLNEQRAQTGEPLFANPRNAAAGSLRQLDASVTAKRNLAFFAYTLISSEQSVATQEEALTKLQELGFPVNPHFRRCASISEVMEYIRFAESIRQNLPYDIDGVVIKVDSFAAQQKLGTTAKSPRFAIAYKFTAEQAESRVRTIELSVGRTGVVTPTAVIEPVFLAGTTVSRATLHNEDFIREKDVRVGDLVVVQKAGDIIPEIVRVVTEARTGEEALFHMPTVCPVCHTPLVRAQGEAALRCVNPNCLAKRIEGLIHFASRKAMNIDGLGDMLIEALVQAGVVRDVSDFYTLQKEDLMQLERMGDKSSTNLLAAIAASKQQPLERLLFGLGIRLVGEKAAQTLAKYFGTLDNLMAASKEQLQAIPEIGPKMAESVVAYFHDPENLARIERLRQSGLRFDTDLKHATDMQNLPLSGKVFVLTGTLEHLSRQQAQIFIEERGGKVSSTVSRKTDYVVAGESAGSKLAKAEELIHAHPELPLRILSEQAFIKLLDEDGEMSSGRE</sequence>
<keyword evidence="18" id="KW-1185">Reference proteome</keyword>
<dbReference type="GO" id="GO:0006260">
    <property type="term" value="P:DNA replication"/>
    <property type="evidence" value="ECO:0007669"/>
    <property type="project" value="UniProtKB-KW"/>
</dbReference>
<dbReference type="InterPro" id="IPR013840">
    <property type="entry name" value="DNAligase_N"/>
</dbReference>
<dbReference type="InterPro" id="IPR004150">
    <property type="entry name" value="NAD_DNA_ligase_OB"/>
</dbReference>
<evidence type="ECO:0000256" key="7">
    <source>
        <dbReference type="ARBA" id="ARBA00022763"/>
    </source>
</evidence>
<dbReference type="SUPFAM" id="SSF56091">
    <property type="entry name" value="DNA ligase/mRNA capping enzyme, catalytic domain"/>
    <property type="match status" value="1"/>
</dbReference>
<keyword evidence="10 15" id="KW-0520">NAD</keyword>
<dbReference type="SUPFAM" id="SSF50249">
    <property type="entry name" value="Nucleic acid-binding proteins"/>
    <property type="match status" value="1"/>
</dbReference>
<comment type="similarity">
    <text evidence="14 15">Belongs to the NAD-dependent DNA ligase family. LigA subfamily.</text>
</comment>
<keyword evidence="6 15" id="KW-0479">Metal-binding</keyword>
<feature type="domain" description="BRCT" evidence="16">
    <location>
        <begin position="586"/>
        <end position="671"/>
    </location>
</feature>
<dbReference type="InterPro" id="IPR001679">
    <property type="entry name" value="DNA_ligase"/>
</dbReference>
<reference evidence="17 18" key="1">
    <citation type="submission" date="2016-11" db="EMBL/GenBank/DDBJ databases">
        <title>Comparative genomics of Acidibacillus ferroxidans species.</title>
        <authorList>
            <person name="Oliveira G."/>
            <person name="Nunes G."/>
            <person name="Oliveira R."/>
            <person name="Araujo F."/>
            <person name="Salim A."/>
            <person name="Scholte L."/>
            <person name="Morais D."/>
            <person name="Nancucheo I."/>
            <person name="Johnson D.B."/>
            <person name="Grail B."/>
            <person name="Bittencourt J."/>
            <person name="Valadares R."/>
        </authorList>
    </citation>
    <scope>NUCLEOTIDE SEQUENCE [LARGE SCALE GENOMIC DNA]</scope>
    <source>
        <strain evidence="17 18">Y002</strain>
    </source>
</reference>
<keyword evidence="7 15" id="KW-0227">DNA damage</keyword>
<dbReference type="Proteomes" id="UP000245380">
    <property type="component" value="Unassembled WGS sequence"/>
</dbReference>
<comment type="caution">
    <text evidence="17">The sequence shown here is derived from an EMBL/GenBank/DDBJ whole genome shotgun (WGS) entry which is preliminary data.</text>
</comment>
<feature type="binding site" evidence="15">
    <location>
        <position position="169"/>
    </location>
    <ligand>
        <name>NAD(+)</name>
        <dbReference type="ChEBI" id="CHEBI:57540"/>
    </ligand>
</feature>
<evidence type="ECO:0000256" key="14">
    <source>
        <dbReference type="ARBA" id="ARBA00060881"/>
    </source>
</evidence>
<feature type="binding site" evidence="15">
    <location>
        <position position="308"/>
    </location>
    <ligand>
        <name>NAD(+)</name>
        <dbReference type="ChEBI" id="CHEBI:57540"/>
    </ligand>
</feature>
<dbReference type="Gene3D" id="3.40.50.10190">
    <property type="entry name" value="BRCT domain"/>
    <property type="match status" value="1"/>
</dbReference>
<dbReference type="EC" id="6.5.1.2" evidence="2 15"/>
<evidence type="ECO:0000256" key="13">
    <source>
        <dbReference type="ARBA" id="ARBA00034005"/>
    </source>
</evidence>
<evidence type="ECO:0000256" key="3">
    <source>
        <dbReference type="ARBA" id="ARBA00013308"/>
    </source>
</evidence>
<comment type="function">
    <text evidence="1 15">DNA ligase that catalyzes the formation of phosphodiester linkages between 5'-phosphoryl and 3'-hydroxyl groups in double-stranded DNA using NAD as a coenzyme and as the energy source for the reaction. It is essential for DNA replication and repair of damaged DNA.</text>
</comment>
<dbReference type="Gene3D" id="6.20.10.30">
    <property type="match status" value="1"/>
</dbReference>
<dbReference type="Gene3D" id="1.10.150.20">
    <property type="entry name" value="5' to 3' exonuclease, C-terminal subdomain"/>
    <property type="match status" value="2"/>
</dbReference>
<evidence type="ECO:0000259" key="16">
    <source>
        <dbReference type="PROSITE" id="PS50172"/>
    </source>
</evidence>
<keyword evidence="4 15" id="KW-0436">Ligase</keyword>
<feature type="binding site" evidence="15">
    <location>
        <position position="402"/>
    </location>
    <ligand>
        <name>Zn(2+)</name>
        <dbReference type="ChEBI" id="CHEBI:29105"/>
    </ligand>
</feature>
<keyword evidence="11 15" id="KW-0234">DNA repair</keyword>
<keyword evidence="12 15" id="KW-0464">Manganese</keyword>
<dbReference type="InterPro" id="IPR036420">
    <property type="entry name" value="BRCT_dom_sf"/>
</dbReference>
<dbReference type="SMART" id="SM00292">
    <property type="entry name" value="BRCT"/>
    <property type="match status" value="1"/>
</dbReference>
<dbReference type="SMART" id="SM00278">
    <property type="entry name" value="HhH1"/>
    <property type="match status" value="3"/>
</dbReference>
<accession>A0A2U3D7K4</accession>
<dbReference type="GO" id="GO:0003911">
    <property type="term" value="F:DNA ligase (NAD+) activity"/>
    <property type="evidence" value="ECO:0007669"/>
    <property type="project" value="UniProtKB-UniRule"/>
</dbReference>
<comment type="cofactor">
    <cofactor evidence="15">
        <name>Mg(2+)</name>
        <dbReference type="ChEBI" id="CHEBI:18420"/>
    </cofactor>
    <cofactor evidence="15">
        <name>Mn(2+)</name>
        <dbReference type="ChEBI" id="CHEBI:29035"/>
    </cofactor>
</comment>
<dbReference type="SMART" id="SM00532">
    <property type="entry name" value="LIGANc"/>
    <property type="match status" value="1"/>
</dbReference>
<keyword evidence="5 15" id="KW-0235">DNA replication</keyword>
<comment type="catalytic activity">
    <reaction evidence="13 15">
        <text>NAD(+) + (deoxyribonucleotide)n-3'-hydroxyl + 5'-phospho-(deoxyribonucleotide)m = (deoxyribonucleotide)n+m + AMP + beta-nicotinamide D-nucleotide.</text>
        <dbReference type="EC" id="6.5.1.2"/>
    </reaction>
</comment>